<accession>A0A6C0ITT6</accession>
<evidence type="ECO:0000313" key="1">
    <source>
        <dbReference type="EMBL" id="QHT95980.1"/>
    </source>
</evidence>
<dbReference type="EMBL" id="MN740249">
    <property type="protein sequence ID" value="QHT95980.1"/>
    <property type="molecule type" value="Genomic_DNA"/>
</dbReference>
<protein>
    <submittedName>
        <fullName evidence="1">Uncharacterized protein</fullName>
    </submittedName>
</protein>
<organism evidence="1">
    <name type="scientific">viral metagenome</name>
    <dbReference type="NCBI Taxonomy" id="1070528"/>
    <lineage>
        <taxon>unclassified sequences</taxon>
        <taxon>metagenomes</taxon>
        <taxon>organismal metagenomes</taxon>
    </lineage>
</organism>
<reference evidence="1" key="1">
    <citation type="journal article" date="2020" name="Nature">
        <title>Giant virus diversity and host interactions through global metagenomics.</title>
        <authorList>
            <person name="Schulz F."/>
            <person name="Roux S."/>
            <person name="Paez-Espino D."/>
            <person name="Jungbluth S."/>
            <person name="Walsh D.A."/>
            <person name="Denef V.J."/>
            <person name="McMahon K.D."/>
            <person name="Konstantinidis K.T."/>
            <person name="Eloe-Fadrosh E.A."/>
            <person name="Kyrpides N.C."/>
            <person name="Woyke T."/>
        </authorList>
    </citation>
    <scope>NUCLEOTIDE SEQUENCE</scope>
    <source>
        <strain evidence="1">GVMAG-M-3300024301-20</strain>
    </source>
</reference>
<name>A0A6C0ITT6_9ZZZZ</name>
<dbReference type="AlphaFoldDB" id="A0A6C0ITT6"/>
<proteinExistence type="predicted"/>
<sequence length="225" mass="26682">MNTNNITIILTSTINCKDSIQYLIQNDTGERLQSYLKSVKQWLYHTNFPIVLVENSGYTFEELSKEKELFKKRFEVISYVESDLETAKYLRNKPSKGASEIYQINYAFYNSKLIQEINQNTNFIIKVTARFFIPELEAYLNKYNLNQFQALCQYNRNRCEMVGSHVQSFRYIFHHNLINNKGEYDGHVENIYRERINNCKKKLRCKLFTIEPTQRGGATNKYTNI</sequence>